<dbReference type="Pfam" id="PF10067">
    <property type="entry name" value="DUF2306"/>
    <property type="match status" value="1"/>
</dbReference>
<feature type="transmembrane region" description="Helical" evidence="2">
    <location>
        <begin position="62"/>
        <end position="80"/>
    </location>
</feature>
<keyword evidence="2" id="KW-0812">Transmembrane</keyword>
<evidence type="ECO:0000256" key="1">
    <source>
        <dbReference type="SAM" id="MobiDB-lite"/>
    </source>
</evidence>
<dbReference type="Proteomes" id="UP000253094">
    <property type="component" value="Unassembled WGS sequence"/>
</dbReference>
<evidence type="ECO:0000256" key="2">
    <source>
        <dbReference type="SAM" id="Phobius"/>
    </source>
</evidence>
<accession>A0A367F547</accession>
<feature type="region of interest" description="Disordered" evidence="1">
    <location>
        <begin position="261"/>
        <end position="282"/>
    </location>
</feature>
<feature type="transmembrane region" description="Helical" evidence="2">
    <location>
        <begin position="234"/>
        <end position="252"/>
    </location>
</feature>
<dbReference type="InterPro" id="IPR018750">
    <property type="entry name" value="DUF2306_membrane"/>
</dbReference>
<feature type="transmembrane region" description="Helical" evidence="2">
    <location>
        <begin position="169"/>
        <end position="189"/>
    </location>
</feature>
<dbReference type="AlphaFoldDB" id="A0A367F547"/>
<keyword evidence="4" id="KW-1185">Reference proteome</keyword>
<name>A0A367F547_9ACTN</name>
<gene>
    <name evidence="3" type="ORF">DQ384_31605</name>
</gene>
<proteinExistence type="predicted"/>
<reference evidence="3 4" key="1">
    <citation type="submission" date="2018-06" db="EMBL/GenBank/DDBJ databases">
        <title>Sphaerisporangium craniellae sp. nov., isolated from a marine sponge in the South China Sea.</title>
        <authorList>
            <person name="Li L."/>
        </authorList>
    </citation>
    <scope>NUCLEOTIDE SEQUENCE [LARGE SCALE GENOMIC DNA]</scope>
    <source>
        <strain evidence="3 4">CCTCC AA 208026</strain>
    </source>
</reference>
<feature type="compositionally biased region" description="Low complexity" evidence="1">
    <location>
        <begin position="26"/>
        <end position="37"/>
    </location>
</feature>
<feature type="region of interest" description="Disordered" evidence="1">
    <location>
        <begin position="1"/>
        <end position="52"/>
    </location>
</feature>
<evidence type="ECO:0000313" key="3">
    <source>
        <dbReference type="EMBL" id="RCG25411.1"/>
    </source>
</evidence>
<feature type="transmembrane region" description="Helical" evidence="2">
    <location>
        <begin position="134"/>
        <end position="157"/>
    </location>
</feature>
<dbReference type="OrthoDB" id="4698148at2"/>
<evidence type="ECO:0000313" key="4">
    <source>
        <dbReference type="Proteomes" id="UP000253094"/>
    </source>
</evidence>
<comment type="caution">
    <text evidence="3">The sequence shown here is derived from an EMBL/GenBank/DDBJ whole genome shotgun (WGS) entry which is preliminary data.</text>
</comment>
<organism evidence="3 4">
    <name type="scientific">Sphaerisporangium album</name>
    <dbReference type="NCBI Taxonomy" id="509200"/>
    <lineage>
        <taxon>Bacteria</taxon>
        <taxon>Bacillati</taxon>
        <taxon>Actinomycetota</taxon>
        <taxon>Actinomycetes</taxon>
        <taxon>Streptosporangiales</taxon>
        <taxon>Streptosporangiaceae</taxon>
        <taxon>Sphaerisporangium</taxon>
    </lineage>
</organism>
<dbReference type="EMBL" id="QOIL01000022">
    <property type="protein sequence ID" value="RCG25411.1"/>
    <property type="molecule type" value="Genomic_DNA"/>
</dbReference>
<feature type="compositionally biased region" description="Low complexity" evidence="1">
    <location>
        <begin position="261"/>
        <end position="275"/>
    </location>
</feature>
<protein>
    <submittedName>
        <fullName evidence="3">DUF2306 domain-containing protein</fullName>
    </submittedName>
</protein>
<keyword evidence="2" id="KW-1133">Transmembrane helix</keyword>
<feature type="transmembrane region" description="Helical" evidence="2">
    <location>
        <begin position="201"/>
        <end position="222"/>
    </location>
</feature>
<feature type="transmembrane region" description="Helical" evidence="2">
    <location>
        <begin position="100"/>
        <end position="122"/>
    </location>
</feature>
<keyword evidence="2" id="KW-0472">Membrane</keyword>
<sequence>MTDESRTSFPPSPQSPRNEALAAVAPPRSSGPSSSGRLTRNRPGAGTLPAASPARAGWRVPVALVVLGVIPAIAGVVRVGELSGGAAVTAENARFFAEPLPVLVHIPSALLFSLLGAFQFAAGFRRRRPGWHRAAGRLLVLCGLAVAVSGLWMTLFYPRPVGDGDLLAGFRLLFGVGMIMCIVLGFAAVRRRDFARHRAWMMRGYAIGMGAGTQALTQLPWILLVGMPGEFPRALLTGAGWVINLAVAEWVIRRRPRGRTRTSTVARTRTSAPAAGEGRISA</sequence>